<dbReference type="RefSeq" id="WP_084685888.1">
    <property type="nucleotide sequence ID" value="NZ_CP068985.1"/>
</dbReference>
<dbReference type="InterPro" id="IPR003709">
    <property type="entry name" value="VanY-like_core_dom"/>
</dbReference>
<dbReference type="InterPro" id="IPR009045">
    <property type="entry name" value="Zn_M74/Hedgehog-like"/>
</dbReference>
<organism evidence="4 5">
    <name type="scientific">Nonomuraea coxensis DSM 45129</name>
    <dbReference type="NCBI Taxonomy" id="1122611"/>
    <lineage>
        <taxon>Bacteria</taxon>
        <taxon>Bacillati</taxon>
        <taxon>Actinomycetota</taxon>
        <taxon>Actinomycetes</taxon>
        <taxon>Streptosporangiales</taxon>
        <taxon>Streptosporangiaceae</taxon>
        <taxon>Nonomuraea</taxon>
    </lineage>
</organism>
<evidence type="ECO:0000256" key="2">
    <source>
        <dbReference type="SAM" id="Phobius"/>
    </source>
</evidence>
<name>A0ABX8TZH9_9ACTN</name>
<evidence type="ECO:0000313" key="4">
    <source>
        <dbReference type="EMBL" id="QYC40299.1"/>
    </source>
</evidence>
<keyword evidence="2" id="KW-0472">Membrane</keyword>
<sequence length="209" mass="23314">MRRRRRPPATRAVVVQAGSGSEPRTLPPRARDGVYAAVTRLLAVLLLPAAFLRRPGRARELACGWALGMRFPAEDLTGLDDRARAAFTAARTEALWRHGQLIGLTSGYRDPVVQQRMFDEEVRRSGSVASARMFVAPPAESNHVKGIALDVRPHAGARWLEAHGARYDLYRIYDNEWWHFEYHPEHGGTPPRRLPHAGAGLVSRNGDQT</sequence>
<feature type="transmembrane region" description="Helical" evidence="2">
    <location>
        <begin position="33"/>
        <end position="52"/>
    </location>
</feature>
<dbReference type="Pfam" id="PF02557">
    <property type="entry name" value="VanY"/>
    <property type="match status" value="1"/>
</dbReference>
<feature type="domain" description="D-alanyl-D-alanine carboxypeptidase-like core" evidence="3">
    <location>
        <begin position="93"/>
        <end position="182"/>
    </location>
</feature>
<keyword evidence="2" id="KW-0812">Transmembrane</keyword>
<dbReference type="NCBIfam" id="NF000086">
    <property type="entry name" value="vanY_far"/>
    <property type="match status" value="1"/>
</dbReference>
<reference evidence="4 5" key="1">
    <citation type="journal article" date="2021" name="ACS Chem. Biol.">
        <title>Genomic-Led Discovery of a Novel Glycopeptide Antibiotic by Nonomuraea coxensis DSM 45129.</title>
        <authorList>
            <person name="Yushchuk O."/>
            <person name="Vior N.M."/>
            <person name="Andreo-Vidal A."/>
            <person name="Berini F."/>
            <person name="Ruckert C."/>
            <person name="Busche T."/>
            <person name="Binda E."/>
            <person name="Kalinowski J."/>
            <person name="Truman A.W."/>
            <person name="Marinelli F."/>
        </authorList>
    </citation>
    <scope>NUCLEOTIDE SEQUENCE [LARGE SCALE GENOMIC DNA]</scope>
    <source>
        <strain evidence="4 5">DSM 45129</strain>
    </source>
</reference>
<evidence type="ECO:0000313" key="5">
    <source>
        <dbReference type="Proteomes" id="UP000824681"/>
    </source>
</evidence>
<evidence type="ECO:0000256" key="1">
    <source>
        <dbReference type="SAM" id="MobiDB-lite"/>
    </source>
</evidence>
<keyword evidence="2" id="KW-1133">Transmembrane helix</keyword>
<dbReference type="Gene3D" id="3.30.1380.10">
    <property type="match status" value="1"/>
</dbReference>
<feature type="region of interest" description="Disordered" evidence="1">
    <location>
        <begin position="188"/>
        <end position="209"/>
    </location>
</feature>
<proteinExistence type="predicted"/>
<dbReference type="SUPFAM" id="SSF55166">
    <property type="entry name" value="Hedgehog/DD-peptidase"/>
    <property type="match status" value="1"/>
</dbReference>
<dbReference type="Proteomes" id="UP000824681">
    <property type="component" value="Chromosome"/>
</dbReference>
<dbReference type="EMBL" id="CP068985">
    <property type="protein sequence ID" value="QYC40299.1"/>
    <property type="molecule type" value="Genomic_DNA"/>
</dbReference>
<evidence type="ECO:0000259" key="3">
    <source>
        <dbReference type="Pfam" id="PF02557"/>
    </source>
</evidence>
<keyword evidence="5" id="KW-1185">Reference proteome</keyword>
<gene>
    <name evidence="4" type="primary">noc27</name>
    <name evidence="4" type="ORF">Nocox_13410</name>
</gene>
<accession>A0ABX8TZH9</accession>
<protein>
    <submittedName>
        <fullName evidence="4">VanY-carboxypeptidase</fullName>
    </submittedName>
</protein>